<keyword evidence="2" id="KW-0732">Signal</keyword>
<dbReference type="OrthoDB" id="5170249at2"/>
<feature type="chain" id="PRO_5021731328" description="DUF1023 domain-containing protein" evidence="2">
    <location>
        <begin position="29"/>
        <end position="390"/>
    </location>
</feature>
<dbReference type="Pfam" id="PF06259">
    <property type="entry name" value="Abhydrolase_8"/>
    <property type="match status" value="1"/>
</dbReference>
<feature type="signal peptide" evidence="2">
    <location>
        <begin position="1"/>
        <end position="28"/>
    </location>
</feature>
<dbReference type="SUPFAM" id="SSF53474">
    <property type="entry name" value="alpha/beta-Hydrolases"/>
    <property type="match status" value="1"/>
</dbReference>
<evidence type="ECO:0000256" key="1">
    <source>
        <dbReference type="SAM" id="MobiDB-lite"/>
    </source>
</evidence>
<evidence type="ECO:0000259" key="3">
    <source>
        <dbReference type="Pfam" id="PF06259"/>
    </source>
</evidence>
<dbReference type="InterPro" id="IPR010427">
    <property type="entry name" value="DUF1023"/>
</dbReference>
<dbReference type="Proteomes" id="UP000319103">
    <property type="component" value="Unassembled WGS sequence"/>
</dbReference>
<dbReference type="EMBL" id="VIGB01000003">
    <property type="protein sequence ID" value="TQF05624.1"/>
    <property type="molecule type" value="Genomic_DNA"/>
</dbReference>
<proteinExistence type="predicted"/>
<organism evidence="4 5">
    <name type="scientific">Kitasatospora acidiphila</name>
    <dbReference type="NCBI Taxonomy" id="2567942"/>
    <lineage>
        <taxon>Bacteria</taxon>
        <taxon>Bacillati</taxon>
        <taxon>Actinomycetota</taxon>
        <taxon>Actinomycetes</taxon>
        <taxon>Kitasatosporales</taxon>
        <taxon>Streptomycetaceae</taxon>
        <taxon>Kitasatospora</taxon>
    </lineage>
</organism>
<sequence length="390" mass="40726">MQRRRLKRVMIGAFAACAVLADAGNAAAQATRSNEQVAITTPPAGAAAWVQDHSLGRTLPDPATADAATVAAFFASLTPAEQQQLAQSYPLVVGNLDGAPIQLRYQANRIAVQNELDRALAASTDKKLHADQRAQAASRANDSRPLLEPGRQILAFDPRGRGLVTEVFGDLAAAQRISVVVPGSDSDLGHHDPKDRPLQSSAGMARAVQAEEQKLSPGVPTAVIAWTDYVSPLGLGPDAVTSRLADAAVPRLLRFLDGLHRTTAPAAPPSLICHSYGSVVCGEAAPKLRGATTDMMILGSPGMNVDNAAQLGTGVQVWATRNPADWIGNVPYLEVGGLGHGADPTSPDFGAERISSAGAVGHAGYFDPGTDSLYNFATIALGDYQDVKYS</sequence>
<evidence type="ECO:0000313" key="5">
    <source>
        <dbReference type="Proteomes" id="UP000319103"/>
    </source>
</evidence>
<evidence type="ECO:0000256" key="2">
    <source>
        <dbReference type="SAM" id="SignalP"/>
    </source>
</evidence>
<feature type="region of interest" description="Disordered" evidence="1">
    <location>
        <begin position="123"/>
        <end position="144"/>
    </location>
</feature>
<keyword evidence="5" id="KW-1185">Reference proteome</keyword>
<dbReference type="AlphaFoldDB" id="A0A540WB40"/>
<protein>
    <recommendedName>
        <fullName evidence="3">DUF1023 domain-containing protein</fullName>
    </recommendedName>
</protein>
<name>A0A540WB40_9ACTN</name>
<accession>A0A540WB40</accession>
<gene>
    <name evidence="4" type="ORF">E6W39_29590</name>
</gene>
<comment type="caution">
    <text evidence="4">The sequence shown here is derived from an EMBL/GenBank/DDBJ whole genome shotgun (WGS) entry which is preliminary data.</text>
</comment>
<dbReference type="InterPro" id="IPR029058">
    <property type="entry name" value="AB_hydrolase_fold"/>
</dbReference>
<reference evidence="4 5" key="1">
    <citation type="submission" date="2019-06" db="EMBL/GenBank/DDBJ databases">
        <title>Description of Kitasatospora acidophila sp. nov. isolated from pine grove soil, and reclassification of Streptomyces novaecaesareae to Kitasatospora novaeceasareae comb. nov.</title>
        <authorList>
            <person name="Kim M.J."/>
        </authorList>
    </citation>
    <scope>NUCLEOTIDE SEQUENCE [LARGE SCALE GENOMIC DNA]</scope>
    <source>
        <strain evidence="4 5">MMS16-CNU292</strain>
    </source>
</reference>
<dbReference type="RefSeq" id="WP_141636096.1">
    <property type="nucleotide sequence ID" value="NZ_VIGB01000003.1"/>
</dbReference>
<feature type="domain" description="DUF1023" evidence="3">
    <location>
        <begin position="157"/>
        <end position="334"/>
    </location>
</feature>
<evidence type="ECO:0000313" key="4">
    <source>
        <dbReference type="EMBL" id="TQF05624.1"/>
    </source>
</evidence>